<evidence type="ECO:0000313" key="3">
    <source>
        <dbReference type="Proteomes" id="UP001177160"/>
    </source>
</evidence>
<evidence type="ECO:0000313" key="2">
    <source>
        <dbReference type="EMBL" id="MCV2232830.1"/>
    </source>
</evidence>
<organism evidence="2 3">
    <name type="scientific">Paracholeplasma manati</name>
    <dbReference type="NCBI Taxonomy" id="591373"/>
    <lineage>
        <taxon>Bacteria</taxon>
        <taxon>Bacillati</taxon>
        <taxon>Mycoplasmatota</taxon>
        <taxon>Mollicutes</taxon>
        <taxon>Acholeplasmatales</taxon>
        <taxon>Acholeplasmataceae</taxon>
        <taxon>Paracholeplasma</taxon>
    </lineage>
</organism>
<comment type="caution">
    <text evidence="2">The sequence shown here is derived from an EMBL/GenBank/DDBJ whole genome shotgun (WGS) entry which is preliminary data.</text>
</comment>
<keyword evidence="1" id="KW-0472">Membrane</keyword>
<keyword evidence="1" id="KW-0812">Transmembrane</keyword>
<gene>
    <name evidence="2" type="ORF">N7548_08360</name>
</gene>
<evidence type="ECO:0000256" key="1">
    <source>
        <dbReference type="SAM" id="Phobius"/>
    </source>
</evidence>
<protein>
    <submittedName>
        <fullName evidence="2">Uncharacterized protein</fullName>
    </submittedName>
</protein>
<dbReference type="RefSeq" id="WP_263609019.1">
    <property type="nucleotide sequence ID" value="NZ_JAOVQM010000011.1"/>
</dbReference>
<feature type="transmembrane region" description="Helical" evidence="1">
    <location>
        <begin position="40"/>
        <end position="61"/>
    </location>
</feature>
<proteinExistence type="predicted"/>
<keyword evidence="3" id="KW-1185">Reference proteome</keyword>
<name>A0ABT2Y9X9_9MOLU</name>
<dbReference type="Proteomes" id="UP001177160">
    <property type="component" value="Unassembled WGS sequence"/>
</dbReference>
<sequence>MQPNGSLGQGPDLNRQAAQATFVKKPSQQDKKRHFHVSDFKFYVTLILFIGLVGLLIWFALS</sequence>
<reference evidence="2" key="1">
    <citation type="submission" date="2022-09" db="EMBL/GenBank/DDBJ databases">
        <title>Novel Mycoplasma species identified in domestic and wild animals.</title>
        <authorList>
            <person name="Volokhov D.V."/>
            <person name="Furtak V.A."/>
            <person name="Zagorodnyaya T.A."/>
        </authorList>
    </citation>
    <scope>NUCLEOTIDE SEQUENCE</scope>
    <source>
        <strain evidence="2">Oakley</strain>
    </source>
</reference>
<accession>A0ABT2Y9X9</accession>
<keyword evidence="1" id="KW-1133">Transmembrane helix</keyword>
<dbReference type="EMBL" id="JAOVQM010000011">
    <property type="protein sequence ID" value="MCV2232830.1"/>
    <property type="molecule type" value="Genomic_DNA"/>
</dbReference>